<name>A0A378VJV2_NEILA</name>
<keyword evidence="1" id="KW-0175">Coiled coil</keyword>
<keyword evidence="3" id="KW-1185">Reference proteome</keyword>
<feature type="coiled-coil region" evidence="1">
    <location>
        <begin position="140"/>
        <end position="181"/>
    </location>
</feature>
<accession>A0A378VJV2</accession>
<dbReference type="Proteomes" id="UP000254193">
    <property type="component" value="Unassembled WGS sequence"/>
</dbReference>
<gene>
    <name evidence="2" type="ORF">NCTC10616_00915</name>
</gene>
<organism evidence="2 3">
    <name type="scientific">Neisseria lactamica</name>
    <dbReference type="NCBI Taxonomy" id="486"/>
    <lineage>
        <taxon>Bacteria</taxon>
        <taxon>Pseudomonadati</taxon>
        <taxon>Pseudomonadota</taxon>
        <taxon>Betaproteobacteria</taxon>
        <taxon>Neisseriales</taxon>
        <taxon>Neisseriaceae</taxon>
        <taxon>Neisseria</taxon>
    </lineage>
</organism>
<proteinExistence type="predicted"/>
<evidence type="ECO:0000313" key="3">
    <source>
        <dbReference type="Proteomes" id="UP000254193"/>
    </source>
</evidence>
<evidence type="ECO:0000313" key="2">
    <source>
        <dbReference type="EMBL" id="SUA17253.1"/>
    </source>
</evidence>
<dbReference type="AlphaFoldDB" id="A0A378VJV2"/>
<dbReference type="EMBL" id="UGRO01000002">
    <property type="protein sequence ID" value="SUA17253.1"/>
    <property type="molecule type" value="Genomic_DNA"/>
</dbReference>
<sequence>MKKSFALIIVQDEIQVFEQEQSVWRVYPVFREGRNSLKNKTAAEIVEKINEYLNSSDNLKEVDFFIVADRPGYARGLPETFGKLGNESWQLVLWQSAKERAVLVKPLKKGETAHHDTQWLASVLIPTVEGSLRYQDEALLKERERDLARHHEEQEKIKEAMEKLGGERHVLEAEINRLKAQLALLDRPSMEQLATYLPVLYRNFWNSVKPSDLALLAGRYNLPEVPSPFPEPDNHTVAQMKKRLQAMPVQEQERLREFCAELPSNLNIRPEMRFFFE</sequence>
<reference evidence="2 3" key="1">
    <citation type="submission" date="2018-06" db="EMBL/GenBank/DDBJ databases">
        <authorList>
            <consortium name="Pathogen Informatics"/>
            <person name="Doyle S."/>
        </authorList>
    </citation>
    <scope>NUCLEOTIDE SEQUENCE [LARGE SCALE GENOMIC DNA]</scope>
    <source>
        <strain evidence="2 3">NCTC10616</strain>
    </source>
</reference>
<evidence type="ECO:0000256" key="1">
    <source>
        <dbReference type="SAM" id="Coils"/>
    </source>
</evidence>
<protein>
    <submittedName>
        <fullName evidence="2">Uncharacterized protein</fullName>
    </submittedName>
</protein>
<dbReference type="RefSeq" id="WP_115119066.1">
    <property type="nucleotide sequence ID" value="NZ_UGRO01000002.1"/>
</dbReference>